<accession>U4R1U6</accession>
<dbReference type="Proteomes" id="UP000016860">
    <property type="component" value="Unassembled WGS sequence"/>
</dbReference>
<dbReference type="PATRIC" id="fig|1330534.3.peg.1759"/>
<gene>
    <name evidence="1" type="ORF">L323_08850</name>
</gene>
<name>U4R1U6_9FIRM</name>
<dbReference type="STRING" id="1330534.L323_08850"/>
<dbReference type="RefSeq" id="WP_020815312.1">
    <property type="nucleotide sequence ID" value="NZ_ATAY01000030.1"/>
</dbReference>
<reference evidence="1 2" key="1">
    <citation type="journal article" date="2013" name="Genome Announc.">
        <title>Draft Genome Sequence of the Cellulolytic Bacterium Clostridium papyrosolvens C7 (ATCC 700395).</title>
        <authorList>
            <person name="Zepeda V."/>
            <person name="Dassa B."/>
            <person name="Borovok I."/>
            <person name="Lamed R."/>
            <person name="Bayer E.A."/>
            <person name="Cate J.H."/>
        </authorList>
    </citation>
    <scope>NUCLEOTIDE SEQUENCE [LARGE SCALE GENOMIC DNA]</scope>
    <source>
        <strain evidence="1 2">C7</strain>
    </source>
</reference>
<dbReference type="AlphaFoldDB" id="U4R1U6"/>
<sequence>MCPERISDSVRILGYLDAAVNRTYYFEYYINQGGDALTSENFTVERLLNSQIISFSLNMGKEINKVLFENYYYDIELTTKLDEYSIIIDPEKNSEFYDNLSLDSSIPWYVNLSINHNITKLVADSYEKSKRLLGKLENLKKSLLKVYITGEIVGDVNSYREWVAKKNSNKKNLDTFLNMEGLNGESVSGFDAAIKAVIPNFNIDRRFRWNSLREEDGEAREILLREYNEFRQLLGQIKSYRENGEDNEEVDLVTVYSRLMDYDGVGEVALSTLLNTINNKYFPIFSRSLCGYMKMVGFEIDQNIESNRKIAMKYNNYQVGLNQMIQSFGNYLNDHKNSYDALNYYLRHGLKLFEL</sequence>
<dbReference type="OrthoDB" id="9817667at2"/>
<organism evidence="1 2">
    <name type="scientific">Ruminiclostridium papyrosolvens C7</name>
    <dbReference type="NCBI Taxonomy" id="1330534"/>
    <lineage>
        <taxon>Bacteria</taxon>
        <taxon>Bacillati</taxon>
        <taxon>Bacillota</taxon>
        <taxon>Clostridia</taxon>
        <taxon>Eubacteriales</taxon>
        <taxon>Oscillospiraceae</taxon>
        <taxon>Ruminiclostridium</taxon>
    </lineage>
</organism>
<comment type="caution">
    <text evidence="1">The sequence shown here is derived from an EMBL/GenBank/DDBJ whole genome shotgun (WGS) entry which is preliminary data.</text>
</comment>
<proteinExistence type="predicted"/>
<dbReference type="EMBL" id="ATAY01000030">
    <property type="protein sequence ID" value="EPR12200.1"/>
    <property type="molecule type" value="Genomic_DNA"/>
</dbReference>
<protein>
    <submittedName>
        <fullName evidence="1">Uncharacterized protein</fullName>
    </submittedName>
</protein>
<evidence type="ECO:0000313" key="2">
    <source>
        <dbReference type="Proteomes" id="UP000016860"/>
    </source>
</evidence>
<evidence type="ECO:0000313" key="1">
    <source>
        <dbReference type="EMBL" id="EPR12200.1"/>
    </source>
</evidence>